<proteinExistence type="predicted"/>
<dbReference type="HOGENOM" id="CLU_018822_6_2_9"/>
<feature type="domain" description="CoA carboxyltransferase C-terminal" evidence="2">
    <location>
        <begin position="216"/>
        <end position="438"/>
    </location>
</feature>
<dbReference type="InterPro" id="IPR011763">
    <property type="entry name" value="COA_CT_C"/>
</dbReference>
<evidence type="ECO:0000259" key="1">
    <source>
        <dbReference type="PROSITE" id="PS50980"/>
    </source>
</evidence>
<dbReference type="PANTHER" id="PTHR43842:SF2">
    <property type="entry name" value="PROPIONYL-COA CARBOXYLASE BETA CHAIN, MITOCHONDRIAL"/>
    <property type="match status" value="1"/>
</dbReference>
<feature type="domain" description="CoA carboxyltransferase N-terminal" evidence="1">
    <location>
        <begin position="1"/>
        <end position="227"/>
    </location>
</feature>
<dbReference type="Proteomes" id="UP000003527">
    <property type="component" value="Unassembled WGS sequence"/>
</dbReference>
<dbReference type="InterPro" id="IPR051047">
    <property type="entry name" value="AccD/PCCB"/>
</dbReference>
<dbReference type="InterPro" id="IPR011762">
    <property type="entry name" value="COA_CT_N"/>
</dbReference>
<gene>
    <name evidence="3" type="ORF">HMPREF9624_00506</name>
</gene>
<accession>G9WTZ6</accession>
<dbReference type="InterPro" id="IPR034733">
    <property type="entry name" value="AcCoA_carboxyl_beta"/>
</dbReference>
<dbReference type="PROSITE" id="PS50980">
    <property type="entry name" value="COA_CT_NTER"/>
    <property type="match status" value="1"/>
</dbReference>
<dbReference type="EMBL" id="AFZD01000016">
    <property type="protein sequence ID" value="EHL12199.1"/>
    <property type="molecule type" value="Genomic_DNA"/>
</dbReference>
<dbReference type="PATRIC" id="fig|796944.3.peg.1219"/>
<organism evidence="3 4">
    <name type="scientific">Oribacterium asaccharolyticum ACB7</name>
    <dbReference type="NCBI Taxonomy" id="796944"/>
    <lineage>
        <taxon>Bacteria</taxon>
        <taxon>Bacillati</taxon>
        <taxon>Bacillota</taxon>
        <taxon>Clostridia</taxon>
        <taxon>Lachnospirales</taxon>
        <taxon>Lachnospiraceae</taxon>
        <taxon>Oribacterium</taxon>
    </lineage>
</organism>
<protein>
    <recommendedName>
        <fullName evidence="5">CoA carboxyltransferase C-terminal domain-containing protein</fullName>
    </recommendedName>
</protein>
<evidence type="ECO:0000313" key="3">
    <source>
        <dbReference type="EMBL" id="EHL12199.1"/>
    </source>
</evidence>
<comment type="caution">
    <text evidence="3">The sequence shown here is derived from an EMBL/GenBank/DDBJ whole genome shotgun (WGS) entry which is preliminary data.</text>
</comment>
<dbReference type="PANTHER" id="PTHR43842">
    <property type="entry name" value="PROPIONYL-COA CARBOXYLASE BETA CHAIN"/>
    <property type="match status" value="1"/>
</dbReference>
<dbReference type="PROSITE" id="PS50989">
    <property type="entry name" value="COA_CT_CTER"/>
    <property type="match status" value="1"/>
</dbReference>
<dbReference type="Gene3D" id="3.90.226.10">
    <property type="entry name" value="2-enoyl-CoA Hydratase, Chain A, domain 1"/>
    <property type="match status" value="2"/>
</dbReference>
<evidence type="ECO:0000259" key="2">
    <source>
        <dbReference type="PROSITE" id="PS50989"/>
    </source>
</evidence>
<dbReference type="SUPFAM" id="SSF52096">
    <property type="entry name" value="ClpP/crotonase"/>
    <property type="match status" value="2"/>
</dbReference>
<name>G9WTZ6_9FIRM</name>
<keyword evidence="4" id="KW-1185">Reference proteome</keyword>
<sequence length="454" mass="49137">MDSKARSRIEALLDAQSFVEIGALVKSRSTDFLQGAEKAASDGVICGYGSISGKPVYIYAQNRDVLSGSVGEMHGRKIAHLYDMAMKMGAPVVELLDSSGIRLEEATDALYALSKLYKKKAQAKGLIPLYSVLYGQAGGGMALLASLSDFCFMENQEGRLFINAPDAVKGNKDASFSEGKAQEEAGNVDFSGTEEEIVKELKKAFTFLPANNEDAAYNEDVEDNLNRAVDGFFDLKGREALTILSDEGEIFEVKRAYGEEAVTAFIRLNGQTVGGIATNGGALHWKDIAKMNRFIRFCNTYSLPILTLCDTTGFENCLCNEKHLGTEMAELLSAYGNASVPMVTVVKKAVGSAGACLGSKGVGADLVFAYPESEITVMEPGLAANILYPDESLEEREAKAKRYLEEKASAESAAARGYIDALIFPEETRQRVISALDMLYGKADFDFHKKFGSI</sequence>
<dbReference type="AlphaFoldDB" id="G9WTZ6"/>
<dbReference type="Pfam" id="PF01039">
    <property type="entry name" value="Carboxyl_trans"/>
    <property type="match status" value="1"/>
</dbReference>
<evidence type="ECO:0000313" key="4">
    <source>
        <dbReference type="Proteomes" id="UP000003527"/>
    </source>
</evidence>
<evidence type="ECO:0008006" key="5">
    <source>
        <dbReference type="Google" id="ProtNLM"/>
    </source>
</evidence>
<reference evidence="3 4" key="1">
    <citation type="submission" date="2011-08" db="EMBL/GenBank/DDBJ databases">
        <title>The Genome Sequence of Oribacterium sp. ACB7.</title>
        <authorList>
            <consortium name="The Broad Institute Genome Sequencing Platform"/>
            <person name="Earl A."/>
            <person name="Ward D."/>
            <person name="Feldgarden M."/>
            <person name="Gevers D."/>
            <person name="Sizova M."/>
            <person name="Hazen A."/>
            <person name="Epstein S."/>
            <person name="Young S.K."/>
            <person name="Zeng Q."/>
            <person name="Gargeya S."/>
            <person name="Fitzgerald M."/>
            <person name="Haas B."/>
            <person name="Abouelleil A."/>
            <person name="Alvarado L."/>
            <person name="Arachchi H.M."/>
            <person name="Berlin A."/>
            <person name="Brown A."/>
            <person name="Chapman S.B."/>
            <person name="Chen Z."/>
            <person name="Dunbar C."/>
            <person name="Freedman E."/>
            <person name="Gearin G."/>
            <person name="Gellesch M."/>
            <person name="Goldberg J."/>
            <person name="Griggs A."/>
            <person name="Gujja S."/>
            <person name="Heiman D."/>
            <person name="Howarth C."/>
            <person name="Larson L."/>
            <person name="Lui A."/>
            <person name="MacDonald P.J.P."/>
            <person name="Montmayeur A."/>
            <person name="Murphy C."/>
            <person name="Neiman D."/>
            <person name="Pearson M."/>
            <person name="Priest M."/>
            <person name="Roberts A."/>
            <person name="Saif S."/>
            <person name="Shea T."/>
            <person name="Shenoy N."/>
            <person name="Sisk P."/>
            <person name="Stolte C."/>
            <person name="Sykes S."/>
            <person name="Wortman J."/>
            <person name="Nusbaum C."/>
            <person name="Birren B."/>
        </authorList>
    </citation>
    <scope>NUCLEOTIDE SEQUENCE [LARGE SCALE GENOMIC DNA]</scope>
    <source>
        <strain evidence="3 4">ACB7</strain>
    </source>
</reference>
<dbReference type="InterPro" id="IPR029045">
    <property type="entry name" value="ClpP/crotonase-like_dom_sf"/>
</dbReference>
<dbReference type="GO" id="GO:0004658">
    <property type="term" value="F:propionyl-CoA carboxylase activity"/>
    <property type="evidence" value="ECO:0007669"/>
    <property type="project" value="TreeGrafter"/>
</dbReference>
<dbReference type="RefSeq" id="WP_009536399.1">
    <property type="nucleotide sequence ID" value="NZ_JH414504.1"/>
</dbReference>